<dbReference type="GO" id="GO:0043190">
    <property type="term" value="C:ATP-binding cassette (ABC) transporter complex"/>
    <property type="evidence" value="ECO:0007669"/>
    <property type="project" value="InterPro"/>
</dbReference>
<dbReference type="InterPro" id="IPR007210">
    <property type="entry name" value="ABC_Gly_betaine_transp_sub-bd"/>
</dbReference>
<dbReference type="OrthoDB" id="9786266at2"/>
<evidence type="ECO:0000313" key="4">
    <source>
        <dbReference type="Proteomes" id="UP000307874"/>
    </source>
</evidence>
<protein>
    <submittedName>
        <fullName evidence="3">ABC transporter substrate-binding protein</fullName>
    </submittedName>
</protein>
<reference evidence="3 4" key="2">
    <citation type="submission" date="2019-06" db="EMBL/GenBank/DDBJ databases">
        <title>Martelella lutilitoris sp. nov., isolated from a tidal mudflat.</title>
        <authorList>
            <person name="Kim Y.-J."/>
        </authorList>
    </citation>
    <scope>NUCLEOTIDE SEQUENCE [LARGE SCALE GENOMIC DNA]</scope>
    <source>
        <strain evidence="3 4">GH2-6</strain>
    </source>
</reference>
<dbReference type="SUPFAM" id="SSF53850">
    <property type="entry name" value="Periplasmic binding protein-like II"/>
    <property type="match status" value="1"/>
</dbReference>
<evidence type="ECO:0000313" key="3">
    <source>
        <dbReference type="EMBL" id="TNB46636.1"/>
    </source>
</evidence>
<reference evidence="3 4" key="1">
    <citation type="submission" date="2019-05" db="EMBL/GenBank/DDBJ databases">
        <authorList>
            <person name="Lee S.D."/>
        </authorList>
    </citation>
    <scope>NUCLEOTIDE SEQUENCE [LARGE SCALE GENOMIC DNA]</scope>
    <source>
        <strain evidence="3 4">GH2-6</strain>
    </source>
</reference>
<organism evidence="3 4">
    <name type="scientific">Martelella lutilitoris</name>
    <dbReference type="NCBI Taxonomy" id="2583532"/>
    <lineage>
        <taxon>Bacteria</taxon>
        <taxon>Pseudomonadati</taxon>
        <taxon>Pseudomonadota</taxon>
        <taxon>Alphaproteobacteria</taxon>
        <taxon>Hyphomicrobiales</taxon>
        <taxon>Aurantimonadaceae</taxon>
        <taxon>Martelella</taxon>
    </lineage>
</organism>
<feature type="chain" id="PRO_5022696483" evidence="1">
    <location>
        <begin position="25"/>
        <end position="334"/>
    </location>
</feature>
<dbReference type="RefSeq" id="WP_138749625.1">
    <property type="nucleotide sequence ID" value="NZ_VCLB01000009.1"/>
</dbReference>
<dbReference type="EMBL" id="VCLB01000009">
    <property type="protein sequence ID" value="TNB46636.1"/>
    <property type="molecule type" value="Genomic_DNA"/>
</dbReference>
<dbReference type="GO" id="GO:0022857">
    <property type="term" value="F:transmembrane transporter activity"/>
    <property type="evidence" value="ECO:0007669"/>
    <property type="project" value="InterPro"/>
</dbReference>
<evidence type="ECO:0000256" key="1">
    <source>
        <dbReference type="SAM" id="SignalP"/>
    </source>
</evidence>
<proteinExistence type="predicted"/>
<gene>
    <name evidence="3" type="ORF">FF124_16710</name>
</gene>
<dbReference type="Pfam" id="PF04069">
    <property type="entry name" value="OpuAC"/>
    <property type="match status" value="1"/>
</dbReference>
<evidence type="ECO:0000259" key="2">
    <source>
        <dbReference type="Pfam" id="PF04069"/>
    </source>
</evidence>
<name>A0A5C4JMC8_9HYPH</name>
<feature type="domain" description="ABC-type glycine betaine transport system substrate-binding" evidence="2">
    <location>
        <begin position="31"/>
        <end position="312"/>
    </location>
</feature>
<dbReference type="AlphaFoldDB" id="A0A5C4JMC8"/>
<accession>A0A5C4JMC8</accession>
<sequence length="334" mass="35717">MNAHIATASILFGALALLADGANARDNCGAVSIAELNWSSAGLAAWVDRLILEKGFGCSVTMVPGDTDSTMESIIASGEPEIIPEFWFESATPALDQAVAEKRVAFGAPLLNEGGVQGWWIPKFIVDAHPEITTVQQALSHPELFMPAGGSKKPAVFNCPAGWACRVSTTNLFRALNGAEKGFELVDSQSGAALDASVARAFEAQQGWLGYYWAPTALLGEYDMVKLSFGVEFSKQEWDSCTIIADCTDPKLNAYPVSAVYTLVSGAFAAEQKDLMDYFNNRSWSNGTVSEVLAFMSANDAGNEAGARYFLATYPDVWKAWLPEDVAGKVAAAL</sequence>
<comment type="caution">
    <text evidence="3">The sequence shown here is derived from an EMBL/GenBank/DDBJ whole genome shotgun (WGS) entry which is preliminary data.</text>
</comment>
<feature type="signal peptide" evidence="1">
    <location>
        <begin position="1"/>
        <end position="24"/>
    </location>
</feature>
<keyword evidence="4" id="KW-1185">Reference proteome</keyword>
<dbReference type="Proteomes" id="UP000307874">
    <property type="component" value="Unassembled WGS sequence"/>
</dbReference>
<keyword evidence="1" id="KW-0732">Signal</keyword>
<dbReference type="Gene3D" id="3.40.190.100">
    <property type="entry name" value="Glycine betaine-binding periplasmic protein, domain 2"/>
    <property type="match status" value="1"/>
</dbReference>